<organism evidence="2">
    <name type="scientific">Gordonia amarae</name>
    <dbReference type="NCBI Taxonomy" id="36821"/>
    <lineage>
        <taxon>Bacteria</taxon>
        <taxon>Bacillati</taxon>
        <taxon>Actinomycetota</taxon>
        <taxon>Actinomycetes</taxon>
        <taxon>Mycobacteriales</taxon>
        <taxon>Gordoniaceae</taxon>
        <taxon>Gordonia</taxon>
    </lineage>
</organism>
<dbReference type="EMBL" id="CP045810">
    <property type="protein sequence ID" value="QHN40787.1"/>
    <property type="molecule type" value="Genomic_DNA"/>
</dbReference>
<dbReference type="InterPro" id="IPR036890">
    <property type="entry name" value="HATPase_C_sf"/>
</dbReference>
<dbReference type="SUPFAM" id="SSF55874">
    <property type="entry name" value="ATPase domain of HSP90 chaperone/DNA topoisomerase II/histidine kinase"/>
    <property type="match status" value="1"/>
</dbReference>
<gene>
    <name evidence="2" type="ORF">GII30_17970</name>
</gene>
<dbReference type="RefSeq" id="WP_005185639.1">
    <property type="nucleotide sequence ID" value="NZ_CP045804.1"/>
</dbReference>
<proteinExistence type="predicted"/>
<dbReference type="Gene3D" id="3.30.565.10">
    <property type="entry name" value="Histidine kinase-like ATPase, C-terminal domain"/>
    <property type="match status" value="1"/>
</dbReference>
<feature type="domain" description="Histidine kinase/HSP90-like ATPase" evidence="1">
    <location>
        <begin position="355"/>
        <end position="441"/>
    </location>
</feature>
<evidence type="ECO:0000259" key="1">
    <source>
        <dbReference type="Pfam" id="PF02518"/>
    </source>
</evidence>
<dbReference type="InterPro" id="IPR003594">
    <property type="entry name" value="HATPase_dom"/>
</dbReference>
<name>A0A857L0C3_9ACTN</name>
<sequence length="446" mass="47487">MTAGHPPAGWRERQTMLRARVAEILMRPRTDRKRIVASQTARLQVFGGYLLLSGVLVSLGLAIPAMPTEHAAAWFDPVALALLTVPTIGVAIAAWNRNMRLLGIGTNGYVWAYFADIGLWFAAWDGVRIEDTPVNWLTTLAGMAAFATVITRSFGKAMLVLIASIVGCVWMNAATAAEGLSRELIATGIWPLIFAGLLLSLAYKTLETVREYDGARALAIEEAVIEAGLVARNRERARFDALVHDRVIATLIAAEPGPQSDTTITQARSALSELDRLASGGTDGATLGGTEALARMRDAVSGLSDRVEVRVEAQLGADASRGPDPEVPDLEVPGLEDPGADDSGPVSYPSPVVHAITEAMGEAVRNSLRHAGPEANIAVLIEMRSRFVRVTVSDDGKGFDADAVPPERLGIAVSIGRRMALIDGGWGRLRSVIDRGTTVQVGWSGS</sequence>
<reference evidence="2" key="1">
    <citation type="journal article" date="2021" name="Nat. Microbiol.">
        <title>Cocultivation of an ultrasmall environmental parasitic bacterium with lytic ability against bacteria associated with wastewater foams.</title>
        <authorList>
            <person name="Batinovic S."/>
            <person name="Rose J.J.A."/>
            <person name="Ratcliffe J."/>
            <person name="Seviour R.J."/>
            <person name="Petrovski S."/>
        </authorList>
    </citation>
    <scope>NUCLEOTIDE SEQUENCE</scope>
    <source>
        <strain evidence="2">CON44</strain>
    </source>
</reference>
<accession>A0A857L0C3</accession>
<evidence type="ECO:0000313" key="2">
    <source>
        <dbReference type="EMBL" id="QHN40787.1"/>
    </source>
</evidence>
<dbReference type="Pfam" id="PF02518">
    <property type="entry name" value="HATPase_c"/>
    <property type="match status" value="1"/>
</dbReference>
<protein>
    <recommendedName>
        <fullName evidence="1">Histidine kinase/HSP90-like ATPase domain-containing protein</fullName>
    </recommendedName>
</protein>
<dbReference type="AlphaFoldDB" id="A0A857L0C3"/>